<organism evidence="5 6">
    <name type="scientific">Aduncisulcus paluster</name>
    <dbReference type="NCBI Taxonomy" id="2918883"/>
    <lineage>
        <taxon>Eukaryota</taxon>
        <taxon>Metamonada</taxon>
        <taxon>Carpediemonas-like organisms</taxon>
        <taxon>Aduncisulcus</taxon>
    </lineage>
</organism>
<keyword evidence="2" id="KW-0812">Transmembrane</keyword>
<accession>A0ABQ5L005</accession>
<feature type="non-terminal residue" evidence="5">
    <location>
        <position position="1"/>
    </location>
</feature>
<dbReference type="Proteomes" id="UP001057375">
    <property type="component" value="Unassembled WGS sequence"/>
</dbReference>
<gene>
    <name evidence="5" type="ORF">ADUPG1_009946</name>
</gene>
<dbReference type="SUPFAM" id="SSF52047">
    <property type="entry name" value="RNI-like"/>
    <property type="match status" value="1"/>
</dbReference>
<evidence type="ECO:0000313" key="6">
    <source>
        <dbReference type="Proteomes" id="UP001057375"/>
    </source>
</evidence>
<evidence type="ECO:0000256" key="1">
    <source>
        <dbReference type="SAM" id="MobiDB-lite"/>
    </source>
</evidence>
<dbReference type="PANTHER" id="PTHR24033">
    <property type="entry name" value="EGF-LIKE DOMAIN-CONTAINING PROTEIN"/>
    <property type="match status" value="1"/>
</dbReference>
<protein>
    <recommendedName>
        <fullName evidence="3 4">EGF-like domain-containing protein</fullName>
    </recommendedName>
</protein>
<sequence length="968" mass="102509">GHECGNYDGTDNNPCDSETHTCTCSSSSSSPLMTGDLCEIESGVTLLSSLGMDVTLVEAICESMHVADYDVTAVQSLCSSSSAENILSSLTVDDLSTITSLTIPTTVASLSGLEYAEHLEILSFAPGNTLISDLSPIASLSSLYVIELDSLENMDVSLLSTLTDAVGALKMDLESDTSRWNGTSESYCVGLCSLRKLRISGLDNDLSVDSSSHSTFDSFVKVEASSFILDSSFTSLLNNIAMCSGQCVSSYDDGTKVYPLSSILTHLDLSFNDISDPTIVSLQPGLSGVTHLTLSDNSISDLALLQQTIDGLGNVTYVDVSDNRLDCGSTVSECTELLNNICDRDLYDTSSFSAVDFGSGDVLGSVSQDTTSACGSDSSSSSSSSSSSCSYLEDHRVCGVDHSFSVDNDDDTELACICGSGYYEDISSGECVLASSSSSSECSNCGGQRGTCVYDSDSDSSDESSPLFCECSDGWYGTDCSSICPVSDDLGLCSGSSHGICDAATHTCVCESGYYGSACNLYCDSLSKCGLHGRCAVGDLFSDYSSETLYCECDAGWYGSSCSSQYPVETVEYVNDDDETNPTIVDYVCGVNYSTDPSSSYSAYGIYSSDTDTYSCNCSSYGLITDASTSTCIDPATHPEYKDIAGNDTACLTCGTTTDSHGTCVLGEGEDSLISAMCQCEYGWGNDSSTVSSSASSCSVDMCGVSEDTYTESNADPSTLCSSHGVCYLSSSSSSSSFMSYDCSCDGGWYGYLCGQETSFWSIQIIVILILSIVILTLSVCMVYHICYRNGKMKSMEDLANTTNIENSSSRNVLSHSMDISIPMSSPPSVSLHTNADDSTIDIVDHALPLSGEKKTVDVSCADLGVGVSIGKEKEGEEDHYDPKPKKMVVRRKVSRAKRGCKITPKTTLEPMSLKANSTEADAESKTETSGTTAVSFDIPPSVTSVSVKRKKKKRRIVKKIVIDNPEQ</sequence>
<dbReference type="InterPro" id="IPR032675">
    <property type="entry name" value="LRR_dom_sf"/>
</dbReference>
<feature type="domain" description="EGF-like" evidence="3">
    <location>
        <begin position="469"/>
        <end position="480"/>
    </location>
</feature>
<feature type="domain" description="EGF-like" evidence="3 4">
    <location>
        <begin position="551"/>
        <end position="562"/>
    </location>
</feature>
<dbReference type="SMART" id="SM00181">
    <property type="entry name" value="EGF"/>
    <property type="match status" value="5"/>
</dbReference>
<dbReference type="Gene3D" id="2.10.25.10">
    <property type="entry name" value="Laminin"/>
    <property type="match status" value="1"/>
</dbReference>
<dbReference type="InterPro" id="IPR051830">
    <property type="entry name" value="NOTCH_homolog"/>
</dbReference>
<evidence type="ECO:0000313" key="5">
    <source>
        <dbReference type="EMBL" id="GKT37094.1"/>
    </source>
</evidence>
<feature type="domain" description="EGF-like" evidence="3 4">
    <location>
        <begin position="743"/>
        <end position="754"/>
    </location>
</feature>
<keyword evidence="6" id="KW-1185">Reference proteome</keyword>
<name>A0ABQ5L005_9EUKA</name>
<dbReference type="InterPro" id="IPR000742">
    <property type="entry name" value="EGF"/>
</dbReference>
<dbReference type="PROSITE" id="PS01186">
    <property type="entry name" value="EGF_2"/>
    <property type="match status" value="2"/>
</dbReference>
<keyword evidence="2" id="KW-0472">Membrane</keyword>
<dbReference type="PROSITE" id="PS00022">
    <property type="entry name" value="EGF_1"/>
    <property type="match status" value="3"/>
</dbReference>
<proteinExistence type="predicted"/>
<evidence type="ECO:0000256" key="2">
    <source>
        <dbReference type="SAM" id="Phobius"/>
    </source>
</evidence>
<dbReference type="EMBL" id="BQXS01011383">
    <property type="protein sequence ID" value="GKT37094.1"/>
    <property type="molecule type" value="Genomic_DNA"/>
</dbReference>
<evidence type="ECO:0000259" key="3">
    <source>
        <dbReference type="PROSITE" id="PS00022"/>
    </source>
</evidence>
<keyword evidence="2" id="KW-1133">Transmembrane helix</keyword>
<dbReference type="Gene3D" id="3.80.10.10">
    <property type="entry name" value="Ribonuclease Inhibitor"/>
    <property type="match status" value="1"/>
</dbReference>
<comment type="caution">
    <text evidence="5">The sequence shown here is derived from an EMBL/GenBank/DDBJ whole genome shotgun (WGS) entry which is preliminary data.</text>
</comment>
<reference evidence="5" key="1">
    <citation type="submission" date="2022-03" db="EMBL/GenBank/DDBJ databases">
        <title>Draft genome sequence of Aduncisulcus paluster, a free-living microaerophilic Fornicata.</title>
        <authorList>
            <person name="Yuyama I."/>
            <person name="Kume K."/>
            <person name="Tamura T."/>
            <person name="Inagaki Y."/>
            <person name="Hashimoto T."/>
        </authorList>
    </citation>
    <scope>NUCLEOTIDE SEQUENCE</scope>
    <source>
        <strain evidence="5">NY0171</strain>
    </source>
</reference>
<feature type="region of interest" description="Disordered" evidence="1">
    <location>
        <begin position="908"/>
        <end position="939"/>
    </location>
</feature>
<evidence type="ECO:0000259" key="4">
    <source>
        <dbReference type="PROSITE" id="PS01186"/>
    </source>
</evidence>
<dbReference type="PANTHER" id="PTHR24033:SF224">
    <property type="entry name" value="C-TYPE LECTIN"/>
    <property type="match status" value="1"/>
</dbReference>
<feature type="transmembrane region" description="Helical" evidence="2">
    <location>
        <begin position="761"/>
        <end position="787"/>
    </location>
</feature>